<dbReference type="RefSeq" id="XP_034239060.1">
    <property type="nucleotide sequence ID" value="XM_034383169.1"/>
</dbReference>
<feature type="compositionally biased region" description="Acidic residues" evidence="1">
    <location>
        <begin position="318"/>
        <end position="330"/>
    </location>
</feature>
<dbReference type="GeneID" id="117643983"/>
<dbReference type="Proteomes" id="UP000515158">
    <property type="component" value="Unplaced"/>
</dbReference>
<dbReference type="AlphaFoldDB" id="A0A6P8YP95"/>
<protein>
    <submittedName>
        <fullName evidence="3">Uncharacterized protein LOC117643983</fullName>
    </submittedName>
</protein>
<name>A0A6P8YP95_THRPL</name>
<sequence>MKANTEDAPTRSKQELVQIFNFLYRYVVTLRHRLVDLFDHSPCFVFGLLTKQKKVACSALPHVVLNRLVFATLKRSVFLRAFQSQQEYINMDEFIPLGARAVVPKRMKNSNKINHEKRGKGKKILKGKKMVQREKAKMVKQVKDLEATDQKPSFRIKLIFQQRCPAIAEICKLHPLIRKVSIPKRPPSIRHCYLKFKSAEELEEVRLFLDKKHFEPFHGILRCHKPLPDTLNEIKSSNPELLDQEYLTPVDIKHAKFVHNKKLGATIDVKCNSTARELFLRYGVPLFVKKENQNGGDAPPFTMDEDQNGRCSPSISSSEEEDDMNAPEVY</sequence>
<evidence type="ECO:0000313" key="2">
    <source>
        <dbReference type="Proteomes" id="UP000515158"/>
    </source>
</evidence>
<gene>
    <name evidence="3" type="primary">LOC117643983</name>
</gene>
<evidence type="ECO:0000256" key="1">
    <source>
        <dbReference type="SAM" id="MobiDB-lite"/>
    </source>
</evidence>
<feature type="region of interest" description="Disordered" evidence="1">
    <location>
        <begin position="291"/>
        <end position="330"/>
    </location>
</feature>
<evidence type="ECO:0000313" key="3">
    <source>
        <dbReference type="RefSeq" id="XP_034239060.1"/>
    </source>
</evidence>
<proteinExistence type="predicted"/>
<organism evidence="3">
    <name type="scientific">Thrips palmi</name>
    <name type="common">Melon thrips</name>
    <dbReference type="NCBI Taxonomy" id="161013"/>
    <lineage>
        <taxon>Eukaryota</taxon>
        <taxon>Metazoa</taxon>
        <taxon>Ecdysozoa</taxon>
        <taxon>Arthropoda</taxon>
        <taxon>Hexapoda</taxon>
        <taxon>Insecta</taxon>
        <taxon>Pterygota</taxon>
        <taxon>Neoptera</taxon>
        <taxon>Paraneoptera</taxon>
        <taxon>Thysanoptera</taxon>
        <taxon>Terebrantia</taxon>
        <taxon>Thripoidea</taxon>
        <taxon>Thripidae</taxon>
        <taxon>Thrips</taxon>
    </lineage>
</organism>
<dbReference type="InParanoid" id="A0A6P8YP95"/>
<dbReference type="OrthoDB" id="10583313at2759"/>
<dbReference type="KEGG" id="tpal:117643983"/>
<accession>A0A6P8YP95</accession>
<keyword evidence="2" id="KW-1185">Reference proteome</keyword>
<reference evidence="3" key="1">
    <citation type="submission" date="2025-08" db="UniProtKB">
        <authorList>
            <consortium name="RefSeq"/>
        </authorList>
    </citation>
    <scope>IDENTIFICATION</scope>
    <source>
        <tissue evidence="3">Total insect</tissue>
    </source>
</reference>